<evidence type="ECO:0000256" key="1">
    <source>
        <dbReference type="SAM" id="SignalP"/>
    </source>
</evidence>
<dbReference type="EMBL" id="JBHULN010000018">
    <property type="protein sequence ID" value="MFD2573501.1"/>
    <property type="molecule type" value="Genomic_DNA"/>
</dbReference>
<evidence type="ECO:0008006" key="4">
    <source>
        <dbReference type="Google" id="ProtNLM"/>
    </source>
</evidence>
<dbReference type="SUPFAM" id="SSF56925">
    <property type="entry name" value="OMPA-like"/>
    <property type="match status" value="1"/>
</dbReference>
<sequence length="275" mass="31303">MNLYQRVLLVGMPWLMLSAGASAQRYKIWQEKPGTWCLSAGVGTTRYAGDMNERGDLSHLRLGAALNVGVAYRLSYKLTFRTEAQLYYIYGSHRHTRIEYNNLSFHSLNPDVWTGLQYDFWPIDDPYRATIPYAFAGVGLTYLTPKATYKGQSYSLAPLRTESVEYNRLPVMFRYGLGLPVVATERFRINIEGSYTHVMSDYVDDVSTIYPDRTTMEPLAAALSDRRLEIGQTPNSIGAQRGNSNRNDGYFIVSGRLIFILITPGQRSYRRMIGR</sequence>
<accession>A0ABW5MBM4</accession>
<proteinExistence type="predicted"/>
<keyword evidence="1" id="KW-0732">Signal</keyword>
<feature type="chain" id="PRO_5046323044" description="Outer membrane beta-barrel protein" evidence="1">
    <location>
        <begin position="24"/>
        <end position="275"/>
    </location>
</feature>
<dbReference type="Proteomes" id="UP001597469">
    <property type="component" value="Unassembled WGS sequence"/>
</dbReference>
<evidence type="ECO:0000313" key="2">
    <source>
        <dbReference type="EMBL" id="MFD2573501.1"/>
    </source>
</evidence>
<dbReference type="InterPro" id="IPR011250">
    <property type="entry name" value="OMP/PagP_B-barrel"/>
</dbReference>
<keyword evidence="3" id="KW-1185">Reference proteome</keyword>
<name>A0ABW5MBM4_9BACT</name>
<reference evidence="3" key="1">
    <citation type="journal article" date="2019" name="Int. J. Syst. Evol. Microbiol.">
        <title>The Global Catalogue of Microorganisms (GCM) 10K type strain sequencing project: providing services to taxonomists for standard genome sequencing and annotation.</title>
        <authorList>
            <consortium name="The Broad Institute Genomics Platform"/>
            <consortium name="The Broad Institute Genome Sequencing Center for Infectious Disease"/>
            <person name="Wu L."/>
            <person name="Ma J."/>
        </authorList>
    </citation>
    <scope>NUCLEOTIDE SEQUENCE [LARGE SCALE GENOMIC DNA]</scope>
    <source>
        <strain evidence="3">KCTC 42805</strain>
    </source>
</reference>
<feature type="signal peptide" evidence="1">
    <location>
        <begin position="1"/>
        <end position="23"/>
    </location>
</feature>
<comment type="caution">
    <text evidence="2">The sequence shown here is derived from an EMBL/GenBank/DDBJ whole genome shotgun (WGS) entry which is preliminary data.</text>
</comment>
<dbReference type="RefSeq" id="WP_381526233.1">
    <property type="nucleotide sequence ID" value="NZ_JBHULN010000018.1"/>
</dbReference>
<evidence type="ECO:0000313" key="3">
    <source>
        <dbReference type="Proteomes" id="UP001597469"/>
    </source>
</evidence>
<protein>
    <recommendedName>
        <fullName evidence="4">Outer membrane beta-barrel protein</fullName>
    </recommendedName>
</protein>
<gene>
    <name evidence="2" type="ORF">ACFSUS_22870</name>
</gene>
<organism evidence="2 3">
    <name type="scientific">Spirosoma soli</name>
    <dbReference type="NCBI Taxonomy" id="1770529"/>
    <lineage>
        <taxon>Bacteria</taxon>
        <taxon>Pseudomonadati</taxon>
        <taxon>Bacteroidota</taxon>
        <taxon>Cytophagia</taxon>
        <taxon>Cytophagales</taxon>
        <taxon>Cytophagaceae</taxon>
        <taxon>Spirosoma</taxon>
    </lineage>
</organism>